<dbReference type="AlphaFoldDB" id="A0A5B6WQY0"/>
<dbReference type="Pfam" id="PF08284">
    <property type="entry name" value="RVP_2"/>
    <property type="match status" value="1"/>
</dbReference>
<organism evidence="1 2">
    <name type="scientific">Gossypium australe</name>
    <dbReference type="NCBI Taxonomy" id="47621"/>
    <lineage>
        <taxon>Eukaryota</taxon>
        <taxon>Viridiplantae</taxon>
        <taxon>Streptophyta</taxon>
        <taxon>Embryophyta</taxon>
        <taxon>Tracheophyta</taxon>
        <taxon>Spermatophyta</taxon>
        <taxon>Magnoliopsida</taxon>
        <taxon>eudicotyledons</taxon>
        <taxon>Gunneridae</taxon>
        <taxon>Pentapetalae</taxon>
        <taxon>rosids</taxon>
        <taxon>malvids</taxon>
        <taxon>Malvales</taxon>
        <taxon>Malvaceae</taxon>
        <taxon>Malvoideae</taxon>
        <taxon>Gossypium</taxon>
    </lineage>
</organism>
<protein>
    <submittedName>
        <fullName evidence="1">Uncharacterized protein</fullName>
    </submittedName>
</protein>
<sequence length="150" mass="16757">MQIANKSTQDSNKLGIFIVKAGIANELVITQEQCHGKNMTARPTQVRASACGQGRGRGGEIRQDGQRMLAQTVVTQDEPGGLARFSAVREPHEKVPLIDFYLNLMEFPFYGFNVLLGMDWLTEHKTKIDFELRRVTLHSSKGREVVVVGE</sequence>
<dbReference type="OrthoDB" id="1751327at2759"/>
<evidence type="ECO:0000313" key="2">
    <source>
        <dbReference type="Proteomes" id="UP000325315"/>
    </source>
</evidence>
<evidence type="ECO:0000313" key="1">
    <source>
        <dbReference type="EMBL" id="KAA3484240.1"/>
    </source>
</evidence>
<proteinExistence type="predicted"/>
<dbReference type="Gene3D" id="2.40.70.10">
    <property type="entry name" value="Acid Proteases"/>
    <property type="match status" value="1"/>
</dbReference>
<keyword evidence="2" id="KW-1185">Reference proteome</keyword>
<dbReference type="Proteomes" id="UP000325315">
    <property type="component" value="Unassembled WGS sequence"/>
</dbReference>
<dbReference type="EMBL" id="SMMG02000002">
    <property type="protein sequence ID" value="KAA3484240.1"/>
    <property type="molecule type" value="Genomic_DNA"/>
</dbReference>
<accession>A0A5B6WQY0</accession>
<comment type="caution">
    <text evidence="1">The sequence shown here is derived from an EMBL/GenBank/DDBJ whole genome shotgun (WGS) entry which is preliminary data.</text>
</comment>
<reference evidence="2" key="1">
    <citation type="journal article" date="2019" name="Plant Biotechnol. J.">
        <title>Genome sequencing of the Australian wild diploid species Gossypium australe highlights disease resistance and delayed gland morphogenesis.</title>
        <authorList>
            <person name="Cai Y."/>
            <person name="Cai X."/>
            <person name="Wang Q."/>
            <person name="Wang P."/>
            <person name="Zhang Y."/>
            <person name="Cai C."/>
            <person name="Xu Y."/>
            <person name="Wang K."/>
            <person name="Zhou Z."/>
            <person name="Wang C."/>
            <person name="Geng S."/>
            <person name="Li B."/>
            <person name="Dong Q."/>
            <person name="Hou Y."/>
            <person name="Wang H."/>
            <person name="Ai P."/>
            <person name="Liu Z."/>
            <person name="Yi F."/>
            <person name="Sun M."/>
            <person name="An G."/>
            <person name="Cheng J."/>
            <person name="Zhang Y."/>
            <person name="Shi Q."/>
            <person name="Xie Y."/>
            <person name="Shi X."/>
            <person name="Chang Y."/>
            <person name="Huang F."/>
            <person name="Chen Y."/>
            <person name="Hong S."/>
            <person name="Mi L."/>
            <person name="Sun Q."/>
            <person name="Zhang L."/>
            <person name="Zhou B."/>
            <person name="Peng R."/>
            <person name="Zhang X."/>
            <person name="Liu F."/>
        </authorList>
    </citation>
    <scope>NUCLEOTIDE SEQUENCE [LARGE SCALE GENOMIC DNA]</scope>
    <source>
        <strain evidence="2">cv. PA1801</strain>
    </source>
</reference>
<dbReference type="InterPro" id="IPR021109">
    <property type="entry name" value="Peptidase_aspartic_dom_sf"/>
</dbReference>
<name>A0A5B6WQY0_9ROSI</name>
<gene>
    <name evidence="1" type="ORF">EPI10_006335</name>
</gene>